<evidence type="ECO:0000313" key="1">
    <source>
        <dbReference type="EMBL" id="KIJ93592.1"/>
    </source>
</evidence>
<dbReference type="Proteomes" id="UP000054477">
    <property type="component" value="Unassembled WGS sequence"/>
</dbReference>
<dbReference type="EMBL" id="KN838835">
    <property type="protein sequence ID" value="KIJ93592.1"/>
    <property type="molecule type" value="Genomic_DNA"/>
</dbReference>
<gene>
    <name evidence="1" type="ORF">K443DRAFT_395300</name>
</gene>
<proteinExistence type="predicted"/>
<keyword evidence="2" id="KW-1185">Reference proteome</keyword>
<dbReference type="HOGENOM" id="CLU_2333918_0_0_1"/>
<accession>A0A0C9XBH9</accession>
<evidence type="ECO:0000313" key="2">
    <source>
        <dbReference type="Proteomes" id="UP000054477"/>
    </source>
</evidence>
<reference evidence="1 2" key="1">
    <citation type="submission" date="2014-04" db="EMBL/GenBank/DDBJ databases">
        <authorList>
            <consortium name="DOE Joint Genome Institute"/>
            <person name="Kuo A."/>
            <person name="Kohler A."/>
            <person name="Nagy L.G."/>
            <person name="Floudas D."/>
            <person name="Copeland A."/>
            <person name="Barry K.W."/>
            <person name="Cichocki N."/>
            <person name="Veneault-Fourrey C."/>
            <person name="LaButti K."/>
            <person name="Lindquist E.A."/>
            <person name="Lipzen A."/>
            <person name="Lundell T."/>
            <person name="Morin E."/>
            <person name="Murat C."/>
            <person name="Sun H."/>
            <person name="Tunlid A."/>
            <person name="Henrissat B."/>
            <person name="Grigoriev I.V."/>
            <person name="Hibbett D.S."/>
            <person name="Martin F."/>
            <person name="Nordberg H.P."/>
            <person name="Cantor M.N."/>
            <person name="Hua S.X."/>
        </authorList>
    </citation>
    <scope>NUCLEOTIDE SEQUENCE [LARGE SCALE GENOMIC DNA]</scope>
    <source>
        <strain evidence="1 2">LaAM-08-1</strain>
    </source>
</reference>
<reference evidence="2" key="2">
    <citation type="submission" date="2015-01" db="EMBL/GenBank/DDBJ databases">
        <title>Evolutionary Origins and Diversification of the Mycorrhizal Mutualists.</title>
        <authorList>
            <consortium name="DOE Joint Genome Institute"/>
            <consortium name="Mycorrhizal Genomics Consortium"/>
            <person name="Kohler A."/>
            <person name="Kuo A."/>
            <person name="Nagy L.G."/>
            <person name="Floudas D."/>
            <person name="Copeland A."/>
            <person name="Barry K.W."/>
            <person name="Cichocki N."/>
            <person name="Veneault-Fourrey C."/>
            <person name="LaButti K."/>
            <person name="Lindquist E.A."/>
            <person name="Lipzen A."/>
            <person name="Lundell T."/>
            <person name="Morin E."/>
            <person name="Murat C."/>
            <person name="Riley R."/>
            <person name="Ohm R."/>
            <person name="Sun H."/>
            <person name="Tunlid A."/>
            <person name="Henrissat B."/>
            <person name="Grigoriev I.V."/>
            <person name="Hibbett D.S."/>
            <person name="Martin F."/>
        </authorList>
    </citation>
    <scope>NUCLEOTIDE SEQUENCE [LARGE SCALE GENOMIC DNA]</scope>
    <source>
        <strain evidence="2">LaAM-08-1</strain>
    </source>
</reference>
<organism evidence="1 2">
    <name type="scientific">Laccaria amethystina LaAM-08-1</name>
    <dbReference type="NCBI Taxonomy" id="1095629"/>
    <lineage>
        <taxon>Eukaryota</taxon>
        <taxon>Fungi</taxon>
        <taxon>Dikarya</taxon>
        <taxon>Basidiomycota</taxon>
        <taxon>Agaricomycotina</taxon>
        <taxon>Agaricomycetes</taxon>
        <taxon>Agaricomycetidae</taxon>
        <taxon>Agaricales</taxon>
        <taxon>Agaricineae</taxon>
        <taxon>Hydnangiaceae</taxon>
        <taxon>Laccaria</taxon>
    </lineage>
</organism>
<dbReference type="AlphaFoldDB" id="A0A0C9XBH9"/>
<name>A0A0C9XBH9_9AGAR</name>
<sequence>MTSHRTSHRPHLICFQKPDNQSTPLAKSSQTRRNLPALILLERLSLCGYHLGRCANAAYWGGVRVYTQMCCRRVKLLHRIRSISAQSSNSFHVSVIFF</sequence>
<protein>
    <submittedName>
        <fullName evidence="1">Uncharacterized protein</fullName>
    </submittedName>
</protein>